<protein>
    <recommendedName>
        <fullName evidence="6">Ankyrin</fullName>
    </recommendedName>
</protein>
<evidence type="ECO:0000256" key="1">
    <source>
        <dbReference type="ARBA" id="ARBA00022737"/>
    </source>
</evidence>
<dbReference type="InterPro" id="IPR036770">
    <property type="entry name" value="Ankyrin_rpt-contain_sf"/>
</dbReference>
<dbReference type="PANTHER" id="PTHR24189:SF50">
    <property type="entry name" value="ANKYRIN REPEAT AND SOCS BOX PROTEIN 2"/>
    <property type="match status" value="1"/>
</dbReference>
<organism evidence="4 5">
    <name type="scientific">Exophiala dermatitidis</name>
    <name type="common">Black yeast-like fungus</name>
    <name type="synonym">Wangiella dermatitidis</name>
    <dbReference type="NCBI Taxonomy" id="5970"/>
    <lineage>
        <taxon>Eukaryota</taxon>
        <taxon>Fungi</taxon>
        <taxon>Dikarya</taxon>
        <taxon>Ascomycota</taxon>
        <taxon>Pezizomycotina</taxon>
        <taxon>Eurotiomycetes</taxon>
        <taxon>Chaetothyriomycetidae</taxon>
        <taxon>Chaetothyriales</taxon>
        <taxon>Herpotrichiellaceae</taxon>
        <taxon>Exophiala</taxon>
    </lineage>
</organism>
<reference evidence="4" key="1">
    <citation type="submission" date="2023-01" db="EMBL/GenBank/DDBJ databases">
        <title>Exophiala dermititidis isolated from Cystic Fibrosis Patient.</title>
        <authorList>
            <person name="Kurbessoian T."/>
            <person name="Crocker A."/>
            <person name="Murante D."/>
            <person name="Hogan D.A."/>
            <person name="Stajich J.E."/>
        </authorList>
    </citation>
    <scope>NUCLEOTIDE SEQUENCE</scope>
    <source>
        <strain evidence="4">Ex8</strain>
    </source>
</reference>
<evidence type="ECO:0000313" key="4">
    <source>
        <dbReference type="EMBL" id="KAJ8996023.1"/>
    </source>
</evidence>
<keyword evidence="2" id="KW-0040">ANK repeat</keyword>
<gene>
    <name evidence="4" type="ORF">HRR80_000768</name>
</gene>
<feature type="compositionally biased region" description="Basic and acidic residues" evidence="3">
    <location>
        <begin position="15"/>
        <end position="24"/>
    </location>
</feature>
<dbReference type="PANTHER" id="PTHR24189">
    <property type="entry name" value="MYOTROPHIN"/>
    <property type="match status" value="1"/>
</dbReference>
<comment type="caution">
    <text evidence="4">The sequence shown here is derived from an EMBL/GenBank/DDBJ whole genome shotgun (WGS) entry which is preliminary data.</text>
</comment>
<dbReference type="SMART" id="SM00248">
    <property type="entry name" value="ANK"/>
    <property type="match status" value="4"/>
</dbReference>
<sequence>MSDNHSRNAAADAAAEGRADDLARLLKHRPPSQKELKGLAFAASESKSLPTLQVLLDNGWDINTPESYSDPPSLGRAIQAGADEDVVRWFLAHGANPNAYATKYKTTPLSRAVQFAPPKIVQLLLDCGGSATTGELIWFACQRTAGDPDALKILELLYDRGALIDNVLLADFNELQDVSMFCGTPLWESIGKGDVARVQFLLNRGASLHAKKPGLDISPLEKARKCGNPELAKIVSQVPAKVIQNRVLEHERIPTMIGYPGNRA</sequence>
<dbReference type="SUPFAM" id="SSF48403">
    <property type="entry name" value="Ankyrin repeat"/>
    <property type="match status" value="1"/>
</dbReference>
<proteinExistence type="predicted"/>
<keyword evidence="1" id="KW-0677">Repeat</keyword>
<evidence type="ECO:0000256" key="2">
    <source>
        <dbReference type="ARBA" id="ARBA00023043"/>
    </source>
</evidence>
<dbReference type="InterPro" id="IPR002110">
    <property type="entry name" value="Ankyrin_rpt"/>
</dbReference>
<dbReference type="AlphaFoldDB" id="A0AAN6F3E5"/>
<evidence type="ECO:0008006" key="6">
    <source>
        <dbReference type="Google" id="ProtNLM"/>
    </source>
</evidence>
<dbReference type="Gene3D" id="1.25.40.20">
    <property type="entry name" value="Ankyrin repeat-containing domain"/>
    <property type="match status" value="1"/>
</dbReference>
<name>A0AAN6F3E5_EXODE</name>
<dbReference type="Pfam" id="PF12796">
    <property type="entry name" value="Ank_2"/>
    <property type="match status" value="1"/>
</dbReference>
<dbReference type="InterPro" id="IPR050745">
    <property type="entry name" value="Multifunctional_regulatory"/>
</dbReference>
<evidence type="ECO:0000313" key="5">
    <source>
        <dbReference type="Proteomes" id="UP001161757"/>
    </source>
</evidence>
<evidence type="ECO:0000256" key="3">
    <source>
        <dbReference type="SAM" id="MobiDB-lite"/>
    </source>
</evidence>
<feature type="region of interest" description="Disordered" evidence="3">
    <location>
        <begin position="1"/>
        <end position="31"/>
    </location>
</feature>
<dbReference type="EMBL" id="JAJGCB010000001">
    <property type="protein sequence ID" value="KAJ8996023.1"/>
    <property type="molecule type" value="Genomic_DNA"/>
</dbReference>
<accession>A0AAN6F3E5</accession>
<dbReference type="Proteomes" id="UP001161757">
    <property type="component" value="Unassembled WGS sequence"/>
</dbReference>